<dbReference type="RefSeq" id="WP_260572930.1">
    <property type="nucleotide sequence ID" value="NZ_CP104205.1"/>
</dbReference>
<evidence type="ECO:0000256" key="1">
    <source>
        <dbReference type="ARBA" id="ARBA00022729"/>
    </source>
</evidence>
<protein>
    <submittedName>
        <fullName evidence="3">Outer membrane beta-barrel protein</fullName>
    </submittedName>
</protein>
<keyword evidence="1" id="KW-0732">Signal</keyword>
<evidence type="ECO:0000313" key="3">
    <source>
        <dbReference type="EMBL" id="UWX55078.1"/>
    </source>
</evidence>
<proteinExistence type="predicted"/>
<accession>A0ABY5Y7T6</accession>
<dbReference type="Pfam" id="PF13505">
    <property type="entry name" value="OMP_b-brl"/>
    <property type="match status" value="1"/>
</dbReference>
<reference evidence="3" key="1">
    <citation type="submission" date="2022-09" db="EMBL/GenBank/DDBJ databases">
        <title>Maribacter litopenaei sp. nov., isolated from the intestinal tract of the Pacific White Shrimp, Litopenaeus vannamei.</title>
        <authorList>
            <person name="Kim S.Y."/>
            <person name="Hwang C.Y."/>
        </authorList>
    </citation>
    <scope>NUCLEOTIDE SEQUENCE</scope>
    <source>
        <strain evidence="3">HL-LV01</strain>
    </source>
</reference>
<dbReference type="Proteomes" id="UP001059209">
    <property type="component" value="Chromosome"/>
</dbReference>
<name>A0ABY5Y7T6_9FLAO</name>
<dbReference type="EMBL" id="CP104205">
    <property type="protein sequence ID" value="UWX55078.1"/>
    <property type="molecule type" value="Genomic_DNA"/>
</dbReference>
<dbReference type="SUPFAM" id="SSF56925">
    <property type="entry name" value="OMPA-like"/>
    <property type="match status" value="1"/>
</dbReference>
<organism evidence="3 4">
    <name type="scientific">Maribacter litopenaei</name>
    <dbReference type="NCBI Taxonomy" id="2976127"/>
    <lineage>
        <taxon>Bacteria</taxon>
        <taxon>Pseudomonadati</taxon>
        <taxon>Bacteroidota</taxon>
        <taxon>Flavobacteriia</taxon>
        <taxon>Flavobacteriales</taxon>
        <taxon>Flavobacteriaceae</taxon>
        <taxon>Maribacter</taxon>
    </lineage>
</organism>
<keyword evidence="4" id="KW-1185">Reference proteome</keyword>
<evidence type="ECO:0000313" key="4">
    <source>
        <dbReference type="Proteomes" id="UP001059209"/>
    </source>
</evidence>
<evidence type="ECO:0000259" key="2">
    <source>
        <dbReference type="Pfam" id="PF13505"/>
    </source>
</evidence>
<feature type="domain" description="Outer membrane protein beta-barrel" evidence="2">
    <location>
        <begin position="33"/>
        <end position="199"/>
    </location>
</feature>
<gene>
    <name evidence="3" type="ORF">NYZ99_20765</name>
</gene>
<dbReference type="InterPro" id="IPR011250">
    <property type="entry name" value="OMP/PagP_B-barrel"/>
</dbReference>
<sequence length="199" mass="22615">MKQFMITSAFVFISLITYAQDQKWSVEANYPLRSATDGVVDLGIKYRFLDSDPFNMGLGVNTSFFRNSNNFDYGGTAGNNLEFDYRSNTFLVQPKIFVELETPGLSKLRPFVALGYSINIQDEYQNQGGTITLDEIRKDGGFNFNLGLSYDLSRKFFVQVQYDFLILQKRGTSTFNGQSSTYNFNENLSLLKAGVGFRF</sequence>
<dbReference type="InterPro" id="IPR027385">
    <property type="entry name" value="Beta-barrel_OMP"/>
</dbReference>
<dbReference type="Gene3D" id="2.40.160.20">
    <property type="match status" value="1"/>
</dbReference>